<protein>
    <submittedName>
        <fullName evidence="6">PAS domain S-box-containing protein</fullName>
    </submittedName>
</protein>
<proteinExistence type="predicted"/>
<dbReference type="PANTHER" id="PTHR45339:SF1">
    <property type="entry name" value="HYBRID SIGNAL TRANSDUCTION HISTIDINE KINASE J"/>
    <property type="match status" value="1"/>
</dbReference>
<sequence length="313" mass="35699">MKDYDNNLKAIIENLNSLQAGSPKLKSELQQEVEKLYHEKEYFAGFFREAPVGNIIIDTGYRIKEVNNTTSRLLGKERNTLLGMDFLQLFDDGYHTIFNNFMEEIQLGKIDIDCDLKLEKKDGSIFIRLFAKPFSGIDRDDTLFQIIFFDVSKEKKLEQNLMEETRESRSNERLNSALAAGKKQKGKSSNEILSQLTVLVTDDDEIARIYLSKLLKGKCKKILFAQNGKEAVEQYQSNGHIDLVLMDVKMPVMDGYTATIKIKELNKNSIIIAQTAYALASDKEKALAAGCNDYLAKPLMKQDLFSVIEKFFK</sequence>
<dbReference type="Proteomes" id="UP000184050">
    <property type="component" value="Unassembled WGS sequence"/>
</dbReference>
<dbReference type="CDD" id="cd17546">
    <property type="entry name" value="REC_hyHK_CKI1_RcsC-like"/>
    <property type="match status" value="1"/>
</dbReference>
<dbReference type="GO" id="GO:0000160">
    <property type="term" value="P:phosphorelay signal transduction system"/>
    <property type="evidence" value="ECO:0007669"/>
    <property type="project" value="UniProtKB-KW"/>
</dbReference>
<keyword evidence="1 3" id="KW-0597">Phosphoprotein</keyword>
<dbReference type="InterPro" id="IPR001789">
    <property type="entry name" value="Sig_transdc_resp-reg_receiver"/>
</dbReference>
<dbReference type="STRING" id="1168035.SAMN05444280_10154"/>
<evidence type="ECO:0000256" key="2">
    <source>
        <dbReference type="ARBA" id="ARBA00023012"/>
    </source>
</evidence>
<dbReference type="SMART" id="SM00448">
    <property type="entry name" value="REC"/>
    <property type="match status" value="1"/>
</dbReference>
<feature type="region of interest" description="Disordered" evidence="4">
    <location>
        <begin position="162"/>
        <end position="182"/>
    </location>
</feature>
<dbReference type="PROSITE" id="PS50110">
    <property type="entry name" value="RESPONSE_REGULATORY"/>
    <property type="match status" value="1"/>
</dbReference>
<organism evidence="6 7">
    <name type="scientific">Tangfeifania diversioriginum</name>
    <dbReference type="NCBI Taxonomy" id="1168035"/>
    <lineage>
        <taxon>Bacteria</taxon>
        <taxon>Pseudomonadati</taxon>
        <taxon>Bacteroidota</taxon>
        <taxon>Bacteroidia</taxon>
        <taxon>Marinilabiliales</taxon>
        <taxon>Prolixibacteraceae</taxon>
        <taxon>Tangfeifania</taxon>
    </lineage>
</organism>
<feature type="compositionally biased region" description="Basic and acidic residues" evidence="4">
    <location>
        <begin position="162"/>
        <end position="172"/>
    </location>
</feature>
<reference evidence="6 7" key="1">
    <citation type="submission" date="2016-11" db="EMBL/GenBank/DDBJ databases">
        <authorList>
            <person name="Jaros S."/>
            <person name="Januszkiewicz K."/>
            <person name="Wedrychowicz H."/>
        </authorList>
    </citation>
    <scope>NUCLEOTIDE SEQUENCE [LARGE SCALE GENOMIC DNA]</scope>
    <source>
        <strain evidence="6 7">DSM 27063</strain>
    </source>
</reference>
<feature type="modified residue" description="4-aspartylphosphate" evidence="3">
    <location>
        <position position="247"/>
    </location>
</feature>
<evidence type="ECO:0000256" key="4">
    <source>
        <dbReference type="SAM" id="MobiDB-lite"/>
    </source>
</evidence>
<dbReference type="RefSeq" id="WP_083578019.1">
    <property type="nucleotide sequence ID" value="NZ_FQZE01000001.1"/>
</dbReference>
<dbReference type="AlphaFoldDB" id="A0A1M6A4T0"/>
<feature type="domain" description="Response regulatory" evidence="5">
    <location>
        <begin position="197"/>
        <end position="312"/>
    </location>
</feature>
<dbReference type="Pfam" id="PF00072">
    <property type="entry name" value="Response_reg"/>
    <property type="match status" value="1"/>
</dbReference>
<gene>
    <name evidence="6" type="ORF">SAMN05444280_10154</name>
</gene>
<dbReference type="Pfam" id="PF13426">
    <property type="entry name" value="PAS_9"/>
    <property type="match status" value="1"/>
</dbReference>
<dbReference type="SUPFAM" id="SSF52172">
    <property type="entry name" value="CheY-like"/>
    <property type="match status" value="1"/>
</dbReference>
<dbReference type="NCBIfam" id="TIGR00229">
    <property type="entry name" value="sensory_box"/>
    <property type="match status" value="1"/>
</dbReference>
<dbReference type="SUPFAM" id="SSF55785">
    <property type="entry name" value="PYP-like sensor domain (PAS domain)"/>
    <property type="match status" value="1"/>
</dbReference>
<keyword evidence="7" id="KW-1185">Reference proteome</keyword>
<dbReference type="Gene3D" id="3.30.450.20">
    <property type="entry name" value="PAS domain"/>
    <property type="match status" value="1"/>
</dbReference>
<evidence type="ECO:0000313" key="7">
    <source>
        <dbReference type="Proteomes" id="UP000184050"/>
    </source>
</evidence>
<evidence type="ECO:0000313" key="6">
    <source>
        <dbReference type="EMBL" id="SHI31173.1"/>
    </source>
</evidence>
<dbReference type="InterPro" id="IPR035965">
    <property type="entry name" value="PAS-like_dom_sf"/>
</dbReference>
<evidence type="ECO:0000256" key="1">
    <source>
        <dbReference type="ARBA" id="ARBA00022553"/>
    </source>
</evidence>
<dbReference type="CDD" id="cd00130">
    <property type="entry name" value="PAS"/>
    <property type="match status" value="1"/>
</dbReference>
<dbReference type="OrthoDB" id="9796457at2"/>
<keyword evidence="2" id="KW-0902">Two-component regulatory system</keyword>
<accession>A0A1M6A4T0</accession>
<dbReference type="InterPro" id="IPR011006">
    <property type="entry name" value="CheY-like_superfamily"/>
</dbReference>
<evidence type="ECO:0000259" key="5">
    <source>
        <dbReference type="PROSITE" id="PS50110"/>
    </source>
</evidence>
<dbReference type="InterPro" id="IPR000014">
    <property type="entry name" value="PAS"/>
</dbReference>
<dbReference type="EMBL" id="FQZE01000001">
    <property type="protein sequence ID" value="SHI31173.1"/>
    <property type="molecule type" value="Genomic_DNA"/>
</dbReference>
<dbReference type="PANTHER" id="PTHR45339">
    <property type="entry name" value="HYBRID SIGNAL TRANSDUCTION HISTIDINE KINASE J"/>
    <property type="match status" value="1"/>
</dbReference>
<name>A0A1M6A4T0_9BACT</name>
<evidence type="ECO:0000256" key="3">
    <source>
        <dbReference type="PROSITE-ProRule" id="PRU00169"/>
    </source>
</evidence>
<dbReference type="Gene3D" id="3.40.50.2300">
    <property type="match status" value="1"/>
</dbReference>